<evidence type="ECO:0000256" key="3">
    <source>
        <dbReference type="ARBA" id="ARBA00022475"/>
    </source>
</evidence>
<dbReference type="RefSeq" id="WP_368498185.1">
    <property type="nucleotide sequence ID" value="NZ_CP162511.1"/>
</dbReference>
<keyword evidence="4 7" id="KW-0812">Transmembrane</keyword>
<proteinExistence type="inferred from homology"/>
<organism evidence="9">
    <name type="scientific">Herbiconiux sp. A18JL235</name>
    <dbReference type="NCBI Taxonomy" id="3152363"/>
    <lineage>
        <taxon>Bacteria</taxon>
        <taxon>Bacillati</taxon>
        <taxon>Actinomycetota</taxon>
        <taxon>Actinomycetes</taxon>
        <taxon>Micrococcales</taxon>
        <taxon>Microbacteriaceae</taxon>
        <taxon>Herbiconiux</taxon>
    </lineage>
</organism>
<comment type="similarity">
    <text evidence="7">Belongs to the binding-protein-dependent transport system permease family.</text>
</comment>
<feature type="domain" description="ABC transmembrane type-1" evidence="8">
    <location>
        <begin position="88"/>
        <end position="276"/>
    </location>
</feature>
<comment type="subcellular location">
    <subcellularLocation>
        <location evidence="1 7">Cell membrane</location>
        <topology evidence="1 7">Multi-pass membrane protein</topology>
    </subcellularLocation>
</comment>
<evidence type="ECO:0000256" key="4">
    <source>
        <dbReference type="ARBA" id="ARBA00022692"/>
    </source>
</evidence>
<dbReference type="Pfam" id="PF00528">
    <property type="entry name" value="BPD_transp_1"/>
    <property type="match status" value="1"/>
</dbReference>
<dbReference type="InterPro" id="IPR000515">
    <property type="entry name" value="MetI-like"/>
</dbReference>
<feature type="transmembrane region" description="Helical" evidence="7">
    <location>
        <begin position="254"/>
        <end position="276"/>
    </location>
</feature>
<accession>A0AB39BGS7</accession>
<keyword evidence="6 7" id="KW-0472">Membrane</keyword>
<feature type="transmembrane region" description="Helical" evidence="7">
    <location>
        <begin position="126"/>
        <end position="145"/>
    </location>
</feature>
<feature type="transmembrane region" description="Helical" evidence="7">
    <location>
        <begin position="92"/>
        <end position="114"/>
    </location>
</feature>
<gene>
    <name evidence="9" type="ORF">ABFY20_01515</name>
</gene>
<protein>
    <submittedName>
        <fullName evidence="9">ABC transporter permease</fullName>
    </submittedName>
</protein>
<keyword evidence="2 7" id="KW-0813">Transport</keyword>
<evidence type="ECO:0000259" key="8">
    <source>
        <dbReference type="PROSITE" id="PS50928"/>
    </source>
</evidence>
<dbReference type="InterPro" id="IPR050366">
    <property type="entry name" value="BP-dependent_transpt_permease"/>
</dbReference>
<dbReference type="SUPFAM" id="SSF161098">
    <property type="entry name" value="MetI-like"/>
    <property type="match status" value="1"/>
</dbReference>
<feature type="transmembrane region" description="Helical" evidence="7">
    <location>
        <begin position="29"/>
        <end position="50"/>
    </location>
</feature>
<feature type="transmembrane region" description="Helical" evidence="7">
    <location>
        <begin position="151"/>
        <end position="169"/>
    </location>
</feature>
<dbReference type="GO" id="GO:0055085">
    <property type="term" value="P:transmembrane transport"/>
    <property type="evidence" value="ECO:0007669"/>
    <property type="project" value="InterPro"/>
</dbReference>
<evidence type="ECO:0000256" key="6">
    <source>
        <dbReference type="ARBA" id="ARBA00023136"/>
    </source>
</evidence>
<keyword evidence="3" id="KW-1003">Cell membrane</keyword>
<keyword evidence="5 7" id="KW-1133">Transmembrane helix</keyword>
<dbReference type="AlphaFoldDB" id="A0AB39BGS7"/>
<evidence type="ECO:0000256" key="2">
    <source>
        <dbReference type="ARBA" id="ARBA00022448"/>
    </source>
</evidence>
<dbReference type="PROSITE" id="PS50928">
    <property type="entry name" value="ABC_TM1"/>
    <property type="match status" value="1"/>
</dbReference>
<reference evidence="9" key="1">
    <citation type="submission" date="2024-05" db="EMBL/GenBank/DDBJ databases">
        <title>Herbiconiux sp. A18JL235.</title>
        <authorList>
            <person name="Zhang G."/>
        </authorList>
    </citation>
    <scope>NUCLEOTIDE SEQUENCE</scope>
    <source>
        <strain evidence="9">A18JL235</strain>
    </source>
</reference>
<dbReference type="InterPro" id="IPR035906">
    <property type="entry name" value="MetI-like_sf"/>
</dbReference>
<dbReference type="EMBL" id="CP162511">
    <property type="protein sequence ID" value="XDI05797.1"/>
    <property type="molecule type" value="Genomic_DNA"/>
</dbReference>
<feature type="transmembrane region" description="Helical" evidence="7">
    <location>
        <begin position="208"/>
        <end position="234"/>
    </location>
</feature>
<name>A0AB39BGS7_9MICO</name>
<dbReference type="GO" id="GO:0005886">
    <property type="term" value="C:plasma membrane"/>
    <property type="evidence" value="ECO:0007669"/>
    <property type="project" value="UniProtKB-SubCell"/>
</dbReference>
<evidence type="ECO:0000256" key="1">
    <source>
        <dbReference type="ARBA" id="ARBA00004651"/>
    </source>
</evidence>
<dbReference type="PANTHER" id="PTHR43386">
    <property type="entry name" value="OLIGOPEPTIDE TRANSPORT SYSTEM PERMEASE PROTEIN APPC"/>
    <property type="match status" value="1"/>
</dbReference>
<sequence length="286" mass="30392">MNLQQTRQRRLTPGATLQRYLSAFRTPRGIIGAAILIVLVLLAVSAPILFPGGYDQQTRDAFLTPSLAHPFGTDELGRDLLVRTIYGLRTDFSIILVAVPLSMIIGTALGLLGALSRIAGTVVQRVLDIILGFPGVVLGVCIVLIMGPGWAALVVAITISGLPSFGRQARAALMEQMQREYVTAARTLGVGKGTILVRHILPNAVDPILVGGAIFVVVAVFIEAGLSIIGLGIQPPEPSLGSLLNVGIRFIEQSPMYILGPTLVLILLSMSFSLLSDALNETVIRK</sequence>
<evidence type="ECO:0000256" key="5">
    <source>
        <dbReference type="ARBA" id="ARBA00022989"/>
    </source>
</evidence>
<dbReference type="PANTHER" id="PTHR43386:SF1">
    <property type="entry name" value="D,D-DIPEPTIDE TRANSPORT SYSTEM PERMEASE PROTEIN DDPC-RELATED"/>
    <property type="match status" value="1"/>
</dbReference>
<dbReference type="Gene3D" id="1.10.3720.10">
    <property type="entry name" value="MetI-like"/>
    <property type="match status" value="1"/>
</dbReference>
<evidence type="ECO:0000256" key="7">
    <source>
        <dbReference type="RuleBase" id="RU363032"/>
    </source>
</evidence>
<dbReference type="CDD" id="cd06261">
    <property type="entry name" value="TM_PBP2"/>
    <property type="match status" value="1"/>
</dbReference>
<evidence type="ECO:0000313" key="9">
    <source>
        <dbReference type="EMBL" id="XDI05797.1"/>
    </source>
</evidence>